<sequence>MLKLALQVIVQFSLHPLVPYSSKLQHLKHYASTHESVGVLPSSLFFLSCVLFAMPSPSLLTSCSRILLPICHGDDFLNRLRSGLSSFGSSITRVASASNNAKILAFKVDMSARAYTNSGETEAGGLVTGGTNEIRVVEGSVALSATVAEDSASGVAPSLDVGSTTVMHMNSEMDFTSFMDYWVDCGGGGTHGFFNGVLILLASFNFRRGGGNKKEEETTRPS</sequence>
<name>A0ABS8WM97_DATST</name>
<reference evidence="1 2" key="1">
    <citation type="journal article" date="2021" name="BMC Genomics">
        <title>Datura genome reveals duplications of psychoactive alkaloid biosynthetic genes and high mutation rate following tissue culture.</title>
        <authorList>
            <person name="Rajewski A."/>
            <person name="Carter-House D."/>
            <person name="Stajich J."/>
            <person name="Litt A."/>
        </authorList>
    </citation>
    <scope>NUCLEOTIDE SEQUENCE [LARGE SCALE GENOMIC DNA]</scope>
    <source>
        <strain evidence="1">AR-01</strain>
    </source>
</reference>
<gene>
    <name evidence="1" type="ORF">HAX54_049045</name>
</gene>
<comment type="caution">
    <text evidence="1">The sequence shown here is derived from an EMBL/GenBank/DDBJ whole genome shotgun (WGS) entry which is preliminary data.</text>
</comment>
<proteinExistence type="predicted"/>
<protein>
    <submittedName>
        <fullName evidence="1">Uncharacterized protein</fullName>
    </submittedName>
</protein>
<keyword evidence="2" id="KW-1185">Reference proteome</keyword>
<evidence type="ECO:0000313" key="2">
    <source>
        <dbReference type="Proteomes" id="UP000823775"/>
    </source>
</evidence>
<organism evidence="1 2">
    <name type="scientific">Datura stramonium</name>
    <name type="common">Jimsonweed</name>
    <name type="synonym">Common thornapple</name>
    <dbReference type="NCBI Taxonomy" id="4076"/>
    <lineage>
        <taxon>Eukaryota</taxon>
        <taxon>Viridiplantae</taxon>
        <taxon>Streptophyta</taxon>
        <taxon>Embryophyta</taxon>
        <taxon>Tracheophyta</taxon>
        <taxon>Spermatophyta</taxon>
        <taxon>Magnoliopsida</taxon>
        <taxon>eudicotyledons</taxon>
        <taxon>Gunneridae</taxon>
        <taxon>Pentapetalae</taxon>
        <taxon>asterids</taxon>
        <taxon>lamiids</taxon>
        <taxon>Solanales</taxon>
        <taxon>Solanaceae</taxon>
        <taxon>Solanoideae</taxon>
        <taxon>Datureae</taxon>
        <taxon>Datura</taxon>
    </lineage>
</organism>
<dbReference type="EMBL" id="JACEIK010008231">
    <property type="protein sequence ID" value="MCE3051177.1"/>
    <property type="molecule type" value="Genomic_DNA"/>
</dbReference>
<dbReference type="Proteomes" id="UP000823775">
    <property type="component" value="Unassembled WGS sequence"/>
</dbReference>
<accession>A0ABS8WM97</accession>
<evidence type="ECO:0000313" key="1">
    <source>
        <dbReference type="EMBL" id="MCE3051177.1"/>
    </source>
</evidence>